<reference evidence="1 2" key="2">
    <citation type="journal article" date="2022" name="Mol. Ecol. Resour.">
        <title>The genomes of chicory, endive, great burdock and yacon provide insights into Asteraceae paleo-polyploidization history and plant inulin production.</title>
        <authorList>
            <person name="Fan W."/>
            <person name="Wang S."/>
            <person name="Wang H."/>
            <person name="Wang A."/>
            <person name="Jiang F."/>
            <person name="Liu H."/>
            <person name="Zhao H."/>
            <person name="Xu D."/>
            <person name="Zhang Y."/>
        </authorList>
    </citation>
    <scope>NUCLEOTIDE SEQUENCE [LARGE SCALE GENOMIC DNA]</scope>
    <source>
        <strain evidence="2">cv. Niubang</strain>
    </source>
</reference>
<dbReference type="Proteomes" id="UP001055879">
    <property type="component" value="Linkage Group LG11"/>
</dbReference>
<protein>
    <submittedName>
        <fullName evidence="1">Uncharacterized protein</fullName>
    </submittedName>
</protein>
<comment type="caution">
    <text evidence="1">The sequence shown here is derived from an EMBL/GenBank/DDBJ whole genome shotgun (WGS) entry which is preliminary data.</text>
</comment>
<proteinExistence type="predicted"/>
<gene>
    <name evidence="1" type="ORF">L6452_32065</name>
</gene>
<name>A0ACB8Z399_ARCLA</name>
<dbReference type="EMBL" id="CM042057">
    <property type="protein sequence ID" value="KAI3692252.1"/>
    <property type="molecule type" value="Genomic_DNA"/>
</dbReference>
<sequence length="643" mass="72789">MENDNGKDMEDKVWSSSWPEDIDAAREAFSETPKADQDFFKDVTLIKEPTIVDFQHLIELTNNSEIGSSQLSHLVKNWEKKQEKSVRLLREEFDNLSKQHEVELKTVKILEKHPASVPDEVYEIFQHAPKRQDDVFIHDIISETDGEYDTDIKYWKQRALHLEKSLEESVQREHELLKKLEESIEKLEKQSSPVEELSQILKRDDNFLHFVLQNAPVVIGHQDKELRYRFLYNYFPSLQAEDIIGKTDLEIFKGGGVKESRDFKKEVLERGLPGKKEITFGTELFGAKTFLMYVEPVFSKAGESIGVNYMGMDMTDQVRKREKMAKLREEIAVQKARETELNKTIHITEETKRAKQTLATMSQDIKSPLSEIVNVAEILLSTTKLDNNQIRLVSIVLSSGDLVLQCVNDILDLLNVESGVTKLETTKFRPREMIKRVLETAAASLRKMLILEGNVADDVPIEVIGDVLRIQRILTNLISNAVKFTHEGKVGINLYVVANPCPKDQKKPKIDTDSLDDHEDYEPQSHETVVWVRCDIQDTGIGIPETALPLLFKKNAKDSGNGLGLAVCKKLVELMGGSLTVSSKEHCGSTFTFVLPHKVPLPCEGLDETDASTEDDGSCGFFQFKPSTLALGSGQTVQAERMT</sequence>
<keyword evidence="2" id="KW-1185">Reference proteome</keyword>
<accession>A0ACB8Z399</accession>
<organism evidence="1 2">
    <name type="scientific">Arctium lappa</name>
    <name type="common">Greater burdock</name>
    <name type="synonym">Lappa major</name>
    <dbReference type="NCBI Taxonomy" id="4217"/>
    <lineage>
        <taxon>Eukaryota</taxon>
        <taxon>Viridiplantae</taxon>
        <taxon>Streptophyta</taxon>
        <taxon>Embryophyta</taxon>
        <taxon>Tracheophyta</taxon>
        <taxon>Spermatophyta</taxon>
        <taxon>Magnoliopsida</taxon>
        <taxon>eudicotyledons</taxon>
        <taxon>Gunneridae</taxon>
        <taxon>Pentapetalae</taxon>
        <taxon>asterids</taxon>
        <taxon>campanulids</taxon>
        <taxon>Asterales</taxon>
        <taxon>Asteraceae</taxon>
        <taxon>Carduoideae</taxon>
        <taxon>Cardueae</taxon>
        <taxon>Arctiinae</taxon>
        <taxon>Arctium</taxon>
    </lineage>
</organism>
<evidence type="ECO:0000313" key="2">
    <source>
        <dbReference type="Proteomes" id="UP001055879"/>
    </source>
</evidence>
<reference evidence="2" key="1">
    <citation type="journal article" date="2022" name="Mol. Ecol. Resour.">
        <title>The genomes of chicory, endive, great burdock and yacon provide insights into Asteraceae palaeo-polyploidization history and plant inulin production.</title>
        <authorList>
            <person name="Fan W."/>
            <person name="Wang S."/>
            <person name="Wang H."/>
            <person name="Wang A."/>
            <person name="Jiang F."/>
            <person name="Liu H."/>
            <person name="Zhao H."/>
            <person name="Xu D."/>
            <person name="Zhang Y."/>
        </authorList>
    </citation>
    <scope>NUCLEOTIDE SEQUENCE [LARGE SCALE GENOMIC DNA]</scope>
    <source>
        <strain evidence="2">cv. Niubang</strain>
    </source>
</reference>
<evidence type="ECO:0000313" key="1">
    <source>
        <dbReference type="EMBL" id="KAI3692252.1"/>
    </source>
</evidence>